<reference evidence="2 3" key="1">
    <citation type="journal article" date="2015" name="Fungal Genet. Biol.">
        <title>Evolution of novel wood decay mechanisms in Agaricales revealed by the genome sequences of Fistulina hepatica and Cylindrobasidium torrendii.</title>
        <authorList>
            <person name="Floudas D."/>
            <person name="Held B.W."/>
            <person name="Riley R."/>
            <person name="Nagy L.G."/>
            <person name="Koehler G."/>
            <person name="Ransdell A.S."/>
            <person name="Younus H."/>
            <person name="Chow J."/>
            <person name="Chiniquy J."/>
            <person name="Lipzen A."/>
            <person name="Tritt A."/>
            <person name="Sun H."/>
            <person name="Haridas S."/>
            <person name="LaButti K."/>
            <person name="Ohm R.A."/>
            <person name="Kues U."/>
            <person name="Blanchette R.A."/>
            <person name="Grigoriev I.V."/>
            <person name="Minto R.E."/>
            <person name="Hibbett D.S."/>
        </authorList>
    </citation>
    <scope>NUCLEOTIDE SEQUENCE [LARGE SCALE GENOMIC DNA]</scope>
    <source>
        <strain evidence="2 3">ATCC 64428</strain>
    </source>
</reference>
<proteinExistence type="predicted"/>
<feature type="region of interest" description="Disordered" evidence="1">
    <location>
        <begin position="179"/>
        <end position="407"/>
    </location>
</feature>
<dbReference type="PANTHER" id="PTHR28307">
    <property type="entry name" value="PROTEIN PAL1"/>
    <property type="match status" value="1"/>
</dbReference>
<name>A0A0D7AGG5_9AGAR</name>
<evidence type="ECO:0000256" key="1">
    <source>
        <dbReference type="SAM" id="MobiDB-lite"/>
    </source>
</evidence>
<protein>
    <recommendedName>
        <fullName evidence="4">Pal1-domain-containing protein</fullName>
    </recommendedName>
</protein>
<dbReference type="Pfam" id="PF08316">
    <property type="entry name" value="Pal1"/>
    <property type="match status" value="1"/>
</dbReference>
<feature type="compositionally biased region" description="Basic residues" evidence="1">
    <location>
        <begin position="271"/>
        <end position="282"/>
    </location>
</feature>
<feature type="compositionally biased region" description="Polar residues" evidence="1">
    <location>
        <begin position="376"/>
        <end position="385"/>
    </location>
</feature>
<gene>
    <name evidence="2" type="ORF">FISHEDRAFT_38785</name>
</gene>
<dbReference type="PANTHER" id="PTHR28307:SF2">
    <property type="entry name" value="PROTEIN PAL1"/>
    <property type="match status" value="1"/>
</dbReference>
<dbReference type="EMBL" id="KN881675">
    <property type="protein sequence ID" value="KIY50522.1"/>
    <property type="molecule type" value="Genomic_DNA"/>
</dbReference>
<dbReference type="Proteomes" id="UP000054144">
    <property type="component" value="Unassembled WGS sequence"/>
</dbReference>
<feature type="compositionally biased region" description="Basic residues" evidence="1">
    <location>
        <begin position="393"/>
        <end position="407"/>
    </location>
</feature>
<organism evidence="2 3">
    <name type="scientific">Fistulina hepatica ATCC 64428</name>
    <dbReference type="NCBI Taxonomy" id="1128425"/>
    <lineage>
        <taxon>Eukaryota</taxon>
        <taxon>Fungi</taxon>
        <taxon>Dikarya</taxon>
        <taxon>Basidiomycota</taxon>
        <taxon>Agaricomycotina</taxon>
        <taxon>Agaricomycetes</taxon>
        <taxon>Agaricomycetidae</taxon>
        <taxon>Agaricales</taxon>
        <taxon>Fistulinaceae</taxon>
        <taxon>Fistulina</taxon>
    </lineage>
</organism>
<feature type="compositionally biased region" description="Low complexity" evidence="1">
    <location>
        <begin position="260"/>
        <end position="270"/>
    </location>
</feature>
<dbReference type="AlphaFoldDB" id="A0A0D7AGG5"/>
<feature type="compositionally biased region" description="Polar residues" evidence="1">
    <location>
        <begin position="295"/>
        <end position="323"/>
    </location>
</feature>
<feature type="region of interest" description="Disordered" evidence="1">
    <location>
        <begin position="23"/>
        <end position="64"/>
    </location>
</feature>
<evidence type="ECO:0000313" key="2">
    <source>
        <dbReference type="EMBL" id="KIY50522.1"/>
    </source>
</evidence>
<sequence>MALSVAANPDVADAVRDTVHIRGTSAELSGGRHKVHRSQTAVPAPSPNDSKPSPGRRSQSEDSVTLAANAVTKLNSKSRKKGGASQHSDIIDSLDFTGMGPTFHHDGPFDACAPSRNRHRNKAPMLAWSARGEQTRLAAGGGSPYDAAGLMMMSDHGYDVPKKKVDAIAEAWGIHEPEPFEEFSAGGGRRDGETPASSIYNGDTGVRPATKDQYRASPTPQGDNERRGRGASKRNLPPPQPIFVPDTVQSKPTDPYAVQSSPGAPSSGAPKRTKSLMHRIRRMRDAPNVPVSDYEQVQRSPTQAYGRSGSQPARPTHRPQNSFLGRLGGHSNRSPQTEKSEPFVLIEPRITSSNKELPVPPADEPHDGADDAGYFSDTQYPSTPNGGLGRKSSLMKKMGRVVRGGTK</sequence>
<accession>A0A0D7AGG5</accession>
<dbReference type="OrthoDB" id="5352132at2759"/>
<keyword evidence="3" id="KW-1185">Reference proteome</keyword>
<evidence type="ECO:0000313" key="3">
    <source>
        <dbReference type="Proteomes" id="UP000054144"/>
    </source>
</evidence>
<dbReference type="GO" id="GO:0005737">
    <property type="term" value="C:cytoplasm"/>
    <property type="evidence" value="ECO:0007669"/>
    <property type="project" value="TreeGrafter"/>
</dbReference>
<evidence type="ECO:0008006" key="4">
    <source>
        <dbReference type="Google" id="ProtNLM"/>
    </source>
</evidence>
<dbReference type="InterPro" id="IPR013226">
    <property type="entry name" value="Pal1"/>
</dbReference>